<keyword evidence="10 15" id="KW-1133">Transmembrane helix</keyword>
<feature type="transmembrane region" description="Helical" evidence="15">
    <location>
        <begin position="267"/>
        <end position="289"/>
    </location>
</feature>
<evidence type="ECO:0000256" key="8">
    <source>
        <dbReference type="ARBA" id="ARBA00022737"/>
    </source>
</evidence>
<comment type="function">
    <text evidence="15">Transfers mannose from Dol-P-mannose to Ser or Thr residues on proteins.</text>
</comment>
<evidence type="ECO:0000256" key="1">
    <source>
        <dbReference type="ARBA" id="ARBA00004477"/>
    </source>
</evidence>
<dbReference type="STRING" id="983966.A0A1E4RVM2"/>
<feature type="transmembrane region" description="Helical" evidence="15">
    <location>
        <begin position="611"/>
        <end position="630"/>
    </location>
</feature>
<dbReference type="PROSITE" id="PS50919">
    <property type="entry name" value="MIR"/>
    <property type="match status" value="1"/>
</dbReference>
<dbReference type="UniPathway" id="UPA00378"/>
<comment type="pathway">
    <text evidence="2 15">Protein modification; protein glycosylation.</text>
</comment>
<comment type="catalytic activity">
    <reaction evidence="14 15">
        <text>a di-trans,poly-cis-dolichyl beta-D-mannosyl phosphate + L-seryl-[protein] = 3-O-(alpha-D-mannosyl)-L-seryl-[protein] + a di-trans,poly-cis-dolichyl phosphate + H(+)</text>
        <dbReference type="Rhea" id="RHEA:17377"/>
        <dbReference type="Rhea" id="RHEA-COMP:9863"/>
        <dbReference type="Rhea" id="RHEA-COMP:13546"/>
        <dbReference type="Rhea" id="RHEA-COMP:19498"/>
        <dbReference type="Rhea" id="RHEA-COMP:19501"/>
        <dbReference type="ChEBI" id="CHEBI:15378"/>
        <dbReference type="ChEBI" id="CHEBI:29999"/>
        <dbReference type="ChEBI" id="CHEBI:57683"/>
        <dbReference type="ChEBI" id="CHEBI:58211"/>
        <dbReference type="ChEBI" id="CHEBI:137321"/>
        <dbReference type="EC" id="2.4.1.109"/>
    </reaction>
</comment>
<dbReference type="Pfam" id="PF02366">
    <property type="entry name" value="PMT"/>
    <property type="match status" value="1"/>
</dbReference>
<dbReference type="RefSeq" id="XP_020068361.1">
    <property type="nucleotide sequence ID" value="XM_020213858.1"/>
</dbReference>
<dbReference type="PANTHER" id="PTHR10050:SF50">
    <property type="entry name" value="DOLICHYL-PHOSPHATE-MANNOSE--PROTEIN MANNOSYLTRANSFERASE 1-RELATED"/>
    <property type="match status" value="1"/>
</dbReference>
<dbReference type="InterPro" id="IPR032421">
    <property type="entry name" value="PMT_4TMC"/>
</dbReference>
<dbReference type="Proteomes" id="UP000094389">
    <property type="component" value="Unassembled WGS sequence"/>
</dbReference>
<dbReference type="AlphaFoldDB" id="A0A1E4RVM2"/>
<feature type="transmembrane region" description="Helical" evidence="15">
    <location>
        <begin position="642"/>
        <end position="658"/>
    </location>
</feature>
<keyword evidence="5 15" id="KW-0328">Glycosyltransferase</keyword>
<dbReference type="SMART" id="SM00472">
    <property type="entry name" value="MIR"/>
    <property type="match status" value="3"/>
</dbReference>
<dbReference type="InterPro" id="IPR036300">
    <property type="entry name" value="MIR_dom_sf"/>
</dbReference>
<evidence type="ECO:0000256" key="14">
    <source>
        <dbReference type="ARBA" id="ARBA00045102"/>
    </source>
</evidence>
<organism evidence="17 18">
    <name type="scientific">Cyberlindnera jadinii (strain ATCC 18201 / CBS 1600 / BCRC 20928 / JCM 3617 / NBRC 0987 / NRRL Y-1542)</name>
    <name type="common">Torula yeast</name>
    <name type="synonym">Candida utilis</name>
    <dbReference type="NCBI Taxonomy" id="983966"/>
    <lineage>
        <taxon>Eukaryota</taxon>
        <taxon>Fungi</taxon>
        <taxon>Dikarya</taxon>
        <taxon>Ascomycota</taxon>
        <taxon>Saccharomycotina</taxon>
        <taxon>Saccharomycetes</taxon>
        <taxon>Phaffomycetales</taxon>
        <taxon>Phaffomycetaceae</taxon>
        <taxon>Cyberlindnera</taxon>
    </lineage>
</organism>
<keyword evidence="11 15" id="KW-0472">Membrane</keyword>
<evidence type="ECO:0000313" key="17">
    <source>
        <dbReference type="EMBL" id="ODV71322.1"/>
    </source>
</evidence>
<evidence type="ECO:0000256" key="7">
    <source>
        <dbReference type="ARBA" id="ARBA00022692"/>
    </source>
</evidence>
<keyword evidence="12" id="KW-0325">Glycoprotein</keyword>
<proteinExistence type="inferred from homology"/>
<comment type="similarity">
    <text evidence="3 15">Belongs to the glycosyltransferase 39 family.</text>
</comment>
<dbReference type="GO" id="GO:0004169">
    <property type="term" value="F:dolichyl-phosphate-mannose-protein mannosyltransferase activity"/>
    <property type="evidence" value="ECO:0007669"/>
    <property type="project" value="UniProtKB-UniRule"/>
</dbReference>
<dbReference type="Gene3D" id="2.80.10.50">
    <property type="match status" value="1"/>
</dbReference>
<dbReference type="GeneID" id="30988254"/>
<dbReference type="Pfam" id="PF16192">
    <property type="entry name" value="PMT_4TMC"/>
    <property type="match status" value="1"/>
</dbReference>
<evidence type="ECO:0000256" key="5">
    <source>
        <dbReference type="ARBA" id="ARBA00022676"/>
    </source>
</evidence>
<dbReference type="InterPro" id="IPR003342">
    <property type="entry name" value="ArnT-like_N"/>
</dbReference>
<dbReference type="EMBL" id="KV453942">
    <property type="protein sequence ID" value="ODV71322.1"/>
    <property type="molecule type" value="Genomic_DNA"/>
</dbReference>
<accession>A0A1E4RVM2</accession>
<evidence type="ECO:0000256" key="2">
    <source>
        <dbReference type="ARBA" id="ARBA00004922"/>
    </source>
</evidence>
<sequence length="695" mass="77772">MAKLAGDEPVQVIKKGPKRPYITTEIDEKSVKETELVQNDYLFIFIASAISMGLKLYSISDPSLVVYEEVTTLKHINSYIHGVYFNGVAPPLADLIYTFIAYILGYRGDDEVPDATVAVHAVTSFPFVALRAVTVLFSTVHVAVAYLTLRSCTVKPVVALVTCLLLAMENLFILDSRLIIPDTLFLLGLSLTVLSAKRLTNSEPFSRLWFKNLILTGLAMGLSASTKWIGFATIAYVLALALLKVWLILGDVEVSNCKVTKHVTSRALAFLVVPAVVYFLTFVVHIELLTQFNRDAALLPSHYQRDLIGNGISDIPKYVTYGSRVTIRHKESLGGYLHSHKYNLRTGSKNQQVTVYDYQEFNNEWIVVPFRQPPANDPRVKRDASVFLRHAATGAMLRVDPKLKPPVSEQDYNREVSCFGNSTYQGNETETLKLKWDQANGQYLTAVDTEFTIVNPKKSCTILSHDLKLPSWGYNQQEVLCIESPNAERAKFIVESVKYPADFNTSILNELDEKLEHRPLSIFGKFLVLTRIAVRLIQRIEVPNDFLGVAKKWPMLLTGAALVSTSDITVLALGNPVTFYLSLVLILVALAISLISVVRGDCTRSLLNYRANALGFVAGWAFHFLPYVYFEGNYHLTDYAPALYFGVLLIGVTLQYSLDKNRNFGTALMIITLVSMYYMFLKVMSVVYGTTLKHT</sequence>
<evidence type="ECO:0000256" key="9">
    <source>
        <dbReference type="ARBA" id="ARBA00022824"/>
    </source>
</evidence>
<feature type="transmembrane region" description="Helical" evidence="15">
    <location>
        <begin position="124"/>
        <end position="149"/>
    </location>
</feature>
<keyword evidence="9 15" id="KW-0256">Endoplasmic reticulum</keyword>
<dbReference type="OMA" id="YITTEID"/>
<gene>
    <name evidence="17" type="ORF">CYBJADRAFT_164511</name>
</gene>
<reference evidence="17 18" key="1">
    <citation type="journal article" date="2016" name="Proc. Natl. Acad. Sci. U.S.A.">
        <title>Comparative genomics of biotechnologically important yeasts.</title>
        <authorList>
            <person name="Riley R."/>
            <person name="Haridas S."/>
            <person name="Wolfe K.H."/>
            <person name="Lopes M.R."/>
            <person name="Hittinger C.T."/>
            <person name="Goeker M."/>
            <person name="Salamov A.A."/>
            <person name="Wisecaver J.H."/>
            <person name="Long T.M."/>
            <person name="Calvey C.H."/>
            <person name="Aerts A.L."/>
            <person name="Barry K.W."/>
            <person name="Choi C."/>
            <person name="Clum A."/>
            <person name="Coughlan A.Y."/>
            <person name="Deshpande S."/>
            <person name="Douglass A.P."/>
            <person name="Hanson S.J."/>
            <person name="Klenk H.-P."/>
            <person name="LaButti K.M."/>
            <person name="Lapidus A."/>
            <person name="Lindquist E.A."/>
            <person name="Lipzen A.M."/>
            <person name="Meier-Kolthoff J.P."/>
            <person name="Ohm R.A."/>
            <person name="Otillar R.P."/>
            <person name="Pangilinan J.L."/>
            <person name="Peng Y."/>
            <person name="Rokas A."/>
            <person name="Rosa C.A."/>
            <person name="Scheuner C."/>
            <person name="Sibirny A.A."/>
            <person name="Slot J.C."/>
            <person name="Stielow J.B."/>
            <person name="Sun H."/>
            <person name="Kurtzman C.P."/>
            <person name="Blackwell M."/>
            <person name="Grigoriev I.V."/>
            <person name="Jeffries T.W."/>
        </authorList>
    </citation>
    <scope>NUCLEOTIDE SEQUENCE [LARGE SCALE GENOMIC DNA]</scope>
    <source>
        <strain evidence="18">ATCC 18201 / CBS 1600 / BCRC 20928 / JCM 3617 / NBRC 0987 / NRRL Y-1542</strain>
    </source>
</reference>
<keyword evidence="8" id="KW-0677">Repeat</keyword>
<evidence type="ECO:0000256" key="4">
    <source>
        <dbReference type="ARBA" id="ARBA00012839"/>
    </source>
</evidence>
<evidence type="ECO:0000256" key="12">
    <source>
        <dbReference type="ARBA" id="ARBA00023180"/>
    </source>
</evidence>
<dbReference type="InterPro" id="IPR027005">
    <property type="entry name" value="PMT-like"/>
</dbReference>
<feature type="transmembrane region" description="Helical" evidence="15">
    <location>
        <begin position="79"/>
        <end position="104"/>
    </location>
</feature>
<name>A0A1E4RVM2_CYBJN</name>
<protein>
    <recommendedName>
        <fullName evidence="4 15">Dolichyl-phosphate-mannose--protein mannosyltransferase</fullName>
        <ecNumber evidence="4 15">2.4.1.109</ecNumber>
    </recommendedName>
</protein>
<feature type="domain" description="MIR" evidence="16">
    <location>
        <begin position="316"/>
        <end position="370"/>
    </location>
</feature>
<feature type="transmembrane region" description="Helical" evidence="15">
    <location>
        <begin position="579"/>
        <end position="599"/>
    </location>
</feature>
<dbReference type="Pfam" id="PF02815">
    <property type="entry name" value="MIR"/>
    <property type="match status" value="1"/>
</dbReference>
<feature type="transmembrane region" description="Helical" evidence="15">
    <location>
        <begin position="665"/>
        <end position="688"/>
    </location>
</feature>
<feature type="transmembrane region" description="Helical" evidence="15">
    <location>
        <begin position="228"/>
        <end position="247"/>
    </location>
</feature>
<dbReference type="GO" id="GO:0005789">
    <property type="term" value="C:endoplasmic reticulum membrane"/>
    <property type="evidence" value="ECO:0007669"/>
    <property type="project" value="UniProtKB-SubCell"/>
</dbReference>
<evidence type="ECO:0000313" key="18">
    <source>
        <dbReference type="Proteomes" id="UP000094389"/>
    </source>
</evidence>
<dbReference type="EC" id="2.4.1.109" evidence="4 15"/>
<keyword evidence="18" id="KW-1185">Reference proteome</keyword>
<keyword evidence="6 15" id="KW-0808">Transferase</keyword>
<comment type="subcellular location">
    <subcellularLocation>
        <location evidence="1 15">Endoplasmic reticulum membrane</location>
        <topology evidence="1 15">Multi-pass membrane protein</topology>
    </subcellularLocation>
</comment>
<evidence type="ECO:0000256" key="15">
    <source>
        <dbReference type="RuleBase" id="RU367007"/>
    </source>
</evidence>
<dbReference type="SUPFAM" id="SSF82109">
    <property type="entry name" value="MIR domain"/>
    <property type="match status" value="1"/>
</dbReference>
<evidence type="ECO:0000256" key="11">
    <source>
        <dbReference type="ARBA" id="ARBA00023136"/>
    </source>
</evidence>
<dbReference type="OrthoDB" id="292747at2759"/>
<dbReference type="InterPro" id="IPR016093">
    <property type="entry name" value="MIR_motif"/>
</dbReference>
<evidence type="ECO:0000259" key="16">
    <source>
        <dbReference type="PROSITE" id="PS50919"/>
    </source>
</evidence>
<evidence type="ECO:0000256" key="3">
    <source>
        <dbReference type="ARBA" id="ARBA00007222"/>
    </source>
</evidence>
<evidence type="ECO:0000256" key="10">
    <source>
        <dbReference type="ARBA" id="ARBA00022989"/>
    </source>
</evidence>
<comment type="catalytic activity">
    <reaction evidence="13 15">
        <text>a di-trans,poly-cis-dolichyl beta-D-mannosyl phosphate + L-threonyl-[protein] = 3-O-(alpha-D-mannosyl)-L-threonyl-[protein] + a di-trans,poly-cis-dolichyl phosphate + H(+)</text>
        <dbReference type="Rhea" id="RHEA:53396"/>
        <dbReference type="Rhea" id="RHEA-COMP:11060"/>
        <dbReference type="Rhea" id="RHEA-COMP:13547"/>
        <dbReference type="Rhea" id="RHEA-COMP:19498"/>
        <dbReference type="Rhea" id="RHEA-COMP:19501"/>
        <dbReference type="ChEBI" id="CHEBI:15378"/>
        <dbReference type="ChEBI" id="CHEBI:30013"/>
        <dbReference type="ChEBI" id="CHEBI:57683"/>
        <dbReference type="ChEBI" id="CHEBI:58211"/>
        <dbReference type="ChEBI" id="CHEBI:137323"/>
        <dbReference type="EC" id="2.4.1.109"/>
    </reaction>
</comment>
<keyword evidence="7 15" id="KW-0812">Transmembrane</keyword>
<evidence type="ECO:0000256" key="13">
    <source>
        <dbReference type="ARBA" id="ARBA00045085"/>
    </source>
</evidence>
<dbReference type="PANTHER" id="PTHR10050">
    <property type="entry name" value="DOLICHYL-PHOSPHATE-MANNOSE--PROTEIN MANNOSYLTRANSFERASE"/>
    <property type="match status" value="1"/>
</dbReference>
<evidence type="ECO:0000256" key="6">
    <source>
        <dbReference type="ARBA" id="ARBA00022679"/>
    </source>
</evidence>
<feature type="transmembrane region" description="Helical" evidence="15">
    <location>
        <begin position="156"/>
        <end position="173"/>
    </location>
</feature>